<evidence type="ECO:0000313" key="5">
    <source>
        <dbReference type="Proteomes" id="UP000182235"/>
    </source>
</evidence>
<dbReference type="OrthoDB" id="4190109at2759"/>
<dbReference type="AlphaFoldDB" id="A0A1J9P3T9"/>
<gene>
    <name evidence="4" type="ORF">AJ78_08485</name>
    <name evidence="3" type="ORF">AJ78_08602</name>
</gene>
<comment type="caution">
    <text evidence="4">The sequence shown here is derived from an EMBL/GenBank/DDBJ whole genome shotgun (WGS) entry which is preliminary data.</text>
</comment>
<dbReference type="CDD" id="cd14686">
    <property type="entry name" value="bZIP"/>
    <property type="match status" value="1"/>
</dbReference>
<dbReference type="InterPro" id="IPR004827">
    <property type="entry name" value="bZIP"/>
</dbReference>
<dbReference type="SUPFAM" id="SSF57959">
    <property type="entry name" value="Leucine zipper domain"/>
    <property type="match status" value="1"/>
</dbReference>
<name>A0A1J9P3T9_9EURO</name>
<evidence type="ECO:0000313" key="3">
    <source>
        <dbReference type="EMBL" id="OJD10353.1"/>
    </source>
</evidence>
<evidence type="ECO:0000313" key="4">
    <source>
        <dbReference type="EMBL" id="OJD10530.1"/>
    </source>
</evidence>
<dbReference type="Proteomes" id="UP000182235">
    <property type="component" value="Unassembled WGS sequence"/>
</dbReference>
<dbReference type="Pfam" id="PF00170">
    <property type="entry name" value="bZIP_1"/>
    <property type="match status" value="1"/>
</dbReference>
<evidence type="ECO:0000256" key="1">
    <source>
        <dbReference type="SAM" id="Coils"/>
    </source>
</evidence>
<reference evidence="4 5" key="1">
    <citation type="submission" date="2015-07" db="EMBL/GenBank/DDBJ databases">
        <title>Emmonsia species relationships and genome sequence.</title>
        <authorList>
            <consortium name="The Broad Institute Genomics Platform"/>
            <person name="Cuomo C.A."/>
            <person name="Munoz J.F."/>
            <person name="Imamovic A."/>
            <person name="Priest M.E."/>
            <person name="Young S."/>
            <person name="Clay O.K."/>
            <person name="McEwen J.G."/>
        </authorList>
    </citation>
    <scope>NUCLEOTIDE SEQUENCE [LARGE SCALE GENOMIC DNA]</scope>
    <source>
        <strain evidence="4 5">UAMH 9510</strain>
    </source>
</reference>
<dbReference type="Gene3D" id="1.20.5.170">
    <property type="match status" value="1"/>
</dbReference>
<proteinExistence type="predicted"/>
<dbReference type="EMBL" id="LGRN01000838">
    <property type="protein sequence ID" value="OJD10353.1"/>
    <property type="molecule type" value="Genomic_DNA"/>
</dbReference>
<feature type="domain" description="BZIP" evidence="2">
    <location>
        <begin position="25"/>
        <end position="79"/>
    </location>
</feature>
<dbReference type="GO" id="GO:0003700">
    <property type="term" value="F:DNA-binding transcription factor activity"/>
    <property type="evidence" value="ECO:0007669"/>
    <property type="project" value="InterPro"/>
</dbReference>
<dbReference type="VEuPathDB" id="FungiDB:AJ78_08485"/>
<sequence>MPRATTEFAERLSRIGVNVDRKSTSLEVRSKRLKNSIASKRFRERQKTRLAELEEKVKILTEERDHYQGLYNQLKETIDIKH</sequence>
<keyword evidence="5" id="KW-1185">Reference proteome</keyword>
<feature type="coiled-coil region" evidence="1">
    <location>
        <begin position="43"/>
        <end position="77"/>
    </location>
</feature>
<organism evidence="4 5">
    <name type="scientific">Emergomyces pasteurianus Ep9510</name>
    <dbReference type="NCBI Taxonomy" id="1447872"/>
    <lineage>
        <taxon>Eukaryota</taxon>
        <taxon>Fungi</taxon>
        <taxon>Dikarya</taxon>
        <taxon>Ascomycota</taxon>
        <taxon>Pezizomycotina</taxon>
        <taxon>Eurotiomycetes</taxon>
        <taxon>Eurotiomycetidae</taxon>
        <taxon>Onygenales</taxon>
        <taxon>Ajellomycetaceae</taxon>
        <taxon>Emergomyces</taxon>
    </lineage>
</organism>
<dbReference type="EMBL" id="LGRN01000765">
    <property type="protein sequence ID" value="OJD10530.1"/>
    <property type="molecule type" value="Genomic_DNA"/>
</dbReference>
<dbReference type="PROSITE" id="PS00036">
    <property type="entry name" value="BZIP_BASIC"/>
    <property type="match status" value="1"/>
</dbReference>
<keyword evidence="1" id="KW-0175">Coiled coil</keyword>
<accession>A0A1J9P3T9</accession>
<protein>
    <recommendedName>
        <fullName evidence="2">BZIP domain-containing protein</fullName>
    </recommendedName>
</protein>
<dbReference type="InterPro" id="IPR046347">
    <property type="entry name" value="bZIP_sf"/>
</dbReference>
<dbReference type="VEuPathDB" id="FungiDB:AJ78_08602"/>
<dbReference type="PROSITE" id="PS50217">
    <property type="entry name" value="BZIP"/>
    <property type="match status" value="1"/>
</dbReference>
<evidence type="ECO:0000259" key="2">
    <source>
        <dbReference type="PROSITE" id="PS50217"/>
    </source>
</evidence>